<evidence type="ECO:0000256" key="1">
    <source>
        <dbReference type="ARBA" id="ARBA00022723"/>
    </source>
</evidence>
<dbReference type="Pfam" id="PF14226">
    <property type="entry name" value="DIOX_N"/>
    <property type="match status" value="1"/>
</dbReference>
<keyword evidence="1" id="KW-0479">Metal-binding</keyword>
<dbReference type="OrthoDB" id="288590at2759"/>
<dbReference type="AlphaFoldDB" id="A0A5J9VUR4"/>
<dbReference type="Proteomes" id="UP000324897">
    <property type="component" value="Chromosome 4"/>
</dbReference>
<feature type="region of interest" description="Disordered" evidence="4">
    <location>
        <begin position="211"/>
        <end position="235"/>
    </location>
</feature>
<keyword evidence="3" id="KW-0408">Iron</keyword>
<proteinExistence type="predicted"/>
<dbReference type="GO" id="GO:0016491">
    <property type="term" value="F:oxidoreductase activity"/>
    <property type="evidence" value="ECO:0007669"/>
    <property type="project" value="UniProtKB-KW"/>
</dbReference>
<keyword evidence="7" id="KW-1185">Reference proteome</keyword>
<evidence type="ECO:0000313" key="7">
    <source>
        <dbReference type="Proteomes" id="UP000324897"/>
    </source>
</evidence>
<comment type="caution">
    <text evidence="6">The sequence shown here is derived from an EMBL/GenBank/DDBJ whole genome shotgun (WGS) entry which is preliminary data.</text>
</comment>
<name>A0A5J9VUR4_9POAL</name>
<feature type="domain" description="Non-haem dioxygenase N-terminal" evidence="5">
    <location>
        <begin position="37"/>
        <end position="91"/>
    </location>
</feature>
<protein>
    <recommendedName>
        <fullName evidence="5">Non-haem dioxygenase N-terminal domain-containing protein</fullName>
    </recommendedName>
</protein>
<dbReference type="InterPro" id="IPR026992">
    <property type="entry name" value="DIOX_N"/>
</dbReference>
<accession>A0A5J9VUR4</accession>
<dbReference type="EMBL" id="RWGY01000007">
    <property type="protein sequence ID" value="TVU38810.1"/>
    <property type="molecule type" value="Genomic_DNA"/>
</dbReference>
<sequence>MVVPSPTPVRQETAALSTTAGATHGGGAAAELVPGGIPTVDMSAPHGRAALSRQVARACAEHGFFRAANHGVPLAAAARLDAATEAFFALRRATSSAPGRRARSATAAAASGSTARGELEYLLLHANPAAVAHRARSIDADDPSRSARRLGGHMRKHYTGEPIVPKKKQRLIDEPVPPPPADVVVPQLDPADVDMADLSLALPVEADDVKSPAPTVEAVQPAPSPVVEEGTPKPTLAPRVTGRVILFSIDIGLGVQKRTVHEDPPETKDDSVA</sequence>
<feature type="compositionally biased region" description="Low complexity" evidence="4">
    <location>
        <begin position="13"/>
        <end position="22"/>
    </location>
</feature>
<dbReference type="GO" id="GO:0046872">
    <property type="term" value="F:metal ion binding"/>
    <property type="evidence" value="ECO:0007669"/>
    <property type="project" value="UniProtKB-KW"/>
</dbReference>
<gene>
    <name evidence="6" type="ORF">EJB05_12201</name>
</gene>
<organism evidence="6 7">
    <name type="scientific">Eragrostis curvula</name>
    <name type="common">weeping love grass</name>
    <dbReference type="NCBI Taxonomy" id="38414"/>
    <lineage>
        <taxon>Eukaryota</taxon>
        <taxon>Viridiplantae</taxon>
        <taxon>Streptophyta</taxon>
        <taxon>Embryophyta</taxon>
        <taxon>Tracheophyta</taxon>
        <taxon>Spermatophyta</taxon>
        <taxon>Magnoliopsida</taxon>
        <taxon>Liliopsida</taxon>
        <taxon>Poales</taxon>
        <taxon>Poaceae</taxon>
        <taxon>PACMAD clade</taxon>
        <taxon>Chloridoideae</taxon>
        <taxon>Eragrostideae</taxon>
        <taxon>Eragrostidinae</taxon>
        <taxon>Eragrostis</taxon>
    </lineage>
</organism>
<feature type="region of interest" description="Disordered" evidence="4">
    <location>
        <begin position="1"/>
        <end position="27"/>
    </location>
</feature>
<evidence type="ECO:0000313" key="6">
    <source>
        <dbReference type="EMBL" id="TVU38810.1"/>
    </source>
</evidence>
<evidence type="ECO:0000256" key="4">
    <source>
        <dbReference type="SAM" id="MobiDB-lite"/>
    </source>
</evidence>
<dbReference type="SUPFAM" id="SSF51197">
    <property type="entry name" value="Clavaminate synthase-like"/>
    <property type="match status" value="1"/>
</dbReference>
<evidence type="ECO:0000256" key="2">
    <source>
        <dbReference type="ARBA" id="ARBA00023002"/>
    </source>
</evidence>
<evidence type="ECO:0000259" key="5">
    <source>
        <dbReference type="Pfam" id="PF14226"/>
    </source>
</evidence>
<dbReference type="Gramene" id="TVU38810">
    <property type="protein sequence ID" value="TVU38810"/>
    <property type="gene ID" value="EJB05_12201"/>
</dbReference>
<reference evidence="6 7" key="1">
    <citation type="journal article" date="2019" name="Sci. Rep.">
        <title>A high-quality genome of Eragrostis curvula grass provides insights into Poaceae evolution and supports new strategies to enhance forage quality.</title>
        <authorList>
            <person name="Carballo J."/>
            <person name="Santos B.A.C.M."/>
            <person name="Zappacosta D."/>
            <person name="Garbus I."/>
            <person name="Selva J.P."/>
            <person name="Gallo C.A."/>
            <person name="Diaz A."/>
            <person name="Albertini E."/>
            <person name="Caccamo M."/>
            <person name="Echenique V."/>
        </authorList>
    </citation>
    <scope>NUCLEOTIDE SEQUENCE [LARGE SCALE GENOMIC DNA]</scope>
    <source>
        <strain evidence="7">cv. Victoria</strain>
        <tissue evidence="6">Leaf</tissue>
    </source>
</reference>
<keyword evidence="2" id="KW-0560">Oxidoreductase</keyword>
<evidence type="ECO:0000256" key="3">
    <source>
        <dbReference type="ARBA" id="ARBA00023004"/>
    </source>
</evidence>
<dbReference type="InterPro" id="IPR027443">
    <property type="entry name" value="IPNS-like_sf"/>
</dbReference>
<feature type="non-terminal residue" evidence="6">
    <location>
        <position position="1"/>
    </location>
</feature>
<dbReference type="Gene3D" id="2.60.120.330">
    <property type="entry name" value="B-lactam Antibiotic, Isopenicillin N Synthase, Chain"/>
    <property type="match status" value="1"/>
</dbReference>